<reference evidence="2" key="2">
    <citation type="submission" date="2020-09" db="EMBL/GenBank/DDBJ databases">
        <authorList>
            <person name="Sun Q."/>
            <person name="Zhou Y."/>
        </authorList>
    </citation>
    <scope>NUCLEOTIDE SEQUENCE</scope>
    <source>
        <strain evidence="2">CGMCC 1.7086</strain>
    </source>
</reference>
<dbReference type="SUPFAM" id="SSF53850">
    <property type="entry name" value="Periplasmic binding protein-like II"/>
    <property type="match status" value="1"/>
</dbReference>
<dbReference type="Proteomes" id="UP000606935">
    <property type="component" value="Unassembled WGS sequence"/>
</dbReference>
<keyword evidence="3" id="KW-1185">Reference proteome</keyword>
<sequence length="228" mass="25720">MLIRQLCAGILLLSGAFFQKAYAEPPPSALLFSYISHPQISLIQNELRQAYANLGIELAFTPVASEREFIVGNRGEVDGIAAKFAMAEEQLPDMVRANVALMEVEVYLVCAQTVVCQQQILQDASKMVALVGGKTVLSEVLRSTKIRRMELSSHQQVLDMLAHQRIDYALLVLSYEHIRMIGPQGVQIALPAVYQGEVYHYLHRRYAELVPAVERELRYVVEHNNRLR</sequence>
<feature type="signal peptide" evidence="1">
    <location>
        <begin position="1"/>
        <end position="23"/>
    </location>
</feature>
<name>A0A917YZT5_9ALTE</name>
<evidence type="ECO:0000256" key="1">
    <source>
        <dbReference type="SAM" id="SignalP"/>
    </source>
</evidence>
<evidence type="ECO:0000313" key="2">
    <source>
        <dbReference type="EMBL" id="GGO71066.1"/>
    </source>
</evidence>
<reference evidence="2" key="1">
    <citation type="journal article" date="2014" name="Int. J. Syst. Evol. Microbiol.">
        <title>Complete genome sequence of Corynebacterium casei LMG S-19264T (=DSM 44701T), isolated from a smear-ripened cheese.</title>
        <authorList>
            <consortium name="US DOE Joint Genome Institute (JGI-PGF)"/>
            <person name="Walter F."/>
            <person name="Albersmeier A."/>
            <person name="Kalinowski J."/>
            <person name="Ruckert C."/>
        </authorList>
    </citation>
    <scope>NUCLEOTIDE SEQUENCE</scope>
    <source>
        <strain evidence="2">CGMCC 1.7086</strain>
    </source>
</reference>
<gene>
    <name evidence="2" type="ORF">GCM10010982_25980</name>
</gene>
<evidence type="ECO:0008006" key="4">
    <source>
        <dbReference type="Google" id="ProtNLM"/>
    </source>
</evidence>
<comment type="caution">
    <text evidence="2">The sequence shown here is derived from an EMBL/GenBank/DDBJ whole genome shotgun (WGS) entry which is preliminary data.</text>
</comment>
<keyword evidence="1" id="KW-0732">Signal</keyword>
<organism evidence="2 3">
    <name type="scientific">Bowmanella pacifica</name>
    <dbReference type="NCBI Taxonomy" id="502051"/>
    <lineage>
        <taxon>Bacteria</taxon>
        <taxon>Pseudomonadati</taxon>
        <taxon>Pseudomonadota</taxon>
        <taxon>Gammaproteobacteria</taxon>
        <taxon>Alteromonadales</taxon>
        <taxon>Alteromonadaceae</taxon>
        <taxon>Bowmanella</taxon>
    </lineage>
</organism>
<dbReference type="EMBL" id="BMLS01000004">
    <property type="protein sequence ID" value="GGO71066.1"/>
    <property type="molecule type" value="Genomic_DNA"/>
</dbReference>
<dbReference type="RefSeq" id="WP_188695840.1">
    <property type="nucleotide sequence ID" value="NZ_BMLS01000004.1"/>
</dbReference>
<accession>A0A917YZT5</accession>
<evidence type="ECO:0000313" key="3">
    <source>
        <dbReference type="Proteomes" id="UP000606935"/>
    </source>
</evidence>
<feature type="chain" id="PRO_5037135372" description="Solute-binding protein family 3/N-terminal domain-containing protein" evidence="1">
    <location>
        <begin position="24"/>
        <end position="228"/>
    </location>
</feature>
<dbReference type="AlphaFoldDB" id="A0A917YZT5"/>
<protein>
    <recommendedName>
        <fullName evidence="4">Solute-binding protein family 3/N-terminal domain-containing protein</fullName>
    </recommendedName>
</protein>
<proteinExistence type="predicted"/>